<evidence type="ECO:0000313" key="4">
    <source>
        <dbReference type="Proteomes" id="UP000545588"/>
    </source>
</evidence>
<gene>
    <name evidence="3" type="ORF">HNR41_000805</name>
</gene>
<comment type="caution">
    <text evidence="3">The sequence shown here is derived from an EMBL/GenBank/DDBJ whole genome shotgun (WGS) entry which is preliminary data.</text>
</comment>
<dbReference type="Pfam" id="PF07963">
    <property type="entry name" value="N_methyl"/>
    <property type="match status" value="1"/>
</dbReference>
<evidence type="ECO:0000256" key="1">
    <source>
        <dbReference type="ARBA" id="ARBA00004241"/>
    </source>
</evidence>
<evidence type="ECO:0000313" key="3">
    <source>
        <dbReference type="EMBL" id="MBB6422879.1"/>
    </source>
</evidence>
<sequence>MAKQRGSSGFTMMEMMLTLFLVSIILSLSVPHLPVYRQNDTAGEIETISYVFQGAQMHAMAKKKSYTVMMDHANQSIIVRDKDRNPISNYELKVCVLQEYGMSQFVYRPNGDTSGFGTVQFLCKGKTVKFVFQIVKGRFRIEQ</sequence>
<protein>
    <submittedName>
        <fullName evidence="3">Competence protein ComGD</fullName>
    </submittedName>
</protein>
<evidence type="ECO:0000256" key="2">
    <source>
        <dbReference type="ARBA" id="ARBA00023287"/>
    </source>
</evidence>
<reference evidence="3 4" key="1">
    <citation type="submission" date="2020-08" db="EMBL/GenBank/DDBJ databases">
        <title>Genomic Encyclopedia of Type Strains, Phase IV (KMG-IV): sequencing the most valuable type-strain genomes for metagenomic binning, comparative biology and taxonomic classification.</title>
        <authorList>
            <person name="Goeker M."/>
        </authorList>
    </citation>
    <scope>NUCLEOTIDE SEQUENCE [LARGE SCALE GENOMIC DNA]</scope>
    <source>
        <strain evidence="3 4">DSM 22419</strain>
    </source>
</reference>
<dbReference type="InterPro" id="IPR045584">
    <property type="entry name" value="Pilin-like"/>
</dbReference>
<dbReference type="PIRSF" id="PIRSF021292">
    <property type="entry name" value="Competence_ComGD"/>
    <property type="match status" value="1"/>
</dbReference>
<accession>A0ABR6QMN3</accession>
<dbReference type="Proteomes" id="UP000545588">
    <property type="component" value="Unassembled WGS sequence"/>
</dbReference>
<keyword evidence="2" id="KW-0178">Competence</keyword>
<comment type="subcellular location">
    <subcellularLocation>
        <location evidence="1">Cell surface</location>
    </subcellularLocation>
</comment>
<name>A0ABR6QMN3_9STAP</name>
<dbReference type="InterPro" id="IPR016785">
    <property type="entry name" value="ComGD"/>
</dbReference>
<proteinExistence type="predicted"/>
<dbReference type="RefSeq" id="WP_184281978.1">
    <property type="nucleotide sequence ID" value="NZ_BMCO01000001.1"/>
</dbReference>
<keyword evidence="4" id="KW-1185">Reference proteome</keyword>
<organism evidence="3 4">
    <name type="scientific">Jeotgalicoccus coquinae</name>
    <dbReference type="NCBI Taxonomy" id="709509"/>
    <lineage>
        <taxon>Bacteria</taxon>
        <taxon>Bacillati</taxon>
        <taxon>Bacillota</taxon>
        <taxon>Bacilli</taxon>
        <taxon>Bacillales</taxon>
        <taxon>Staphylococcaceae</taxon>
        <taxon>Jeotgalicoccus</taxon>
    </lineage>
</organism>
<dbReference type="NCBIfam" id="TIGR02532">
    <property type="entry name" value="IV_pilin_GFxxxE"/>
    <property type="match status" value="1"/>
</dbReference>
<dbReference type="SUPFAM" id="SSF54523">
    <property type="entry name" value="Pili subunits"/>
    <property type="match status" value="1"/>
</dbReference>
<dbReference type="InterPro" id="IPR012902">
    <property type="entry name" value="N_methyl_site"/>
</dbReference>
<dbReference type="NCBIfam" id="NF040982">
    <property type="entry name" value="ComGD"/>
    <property type="match status" value="1"/>
</dbReference>
<dbReference type="EMBL" id="JACHFF010000001">
    <property type="protein sequence ID" value="MBB6422879.1"/>
    <property type="molecule type" value="Genomic_DNA"/>
</dbReference>